<evidence type="ECO:0000313" key="2">
    <source>
        <dbReference type="Proteomes" id="UP000481454"/>
    </source>
</evidence>
<dbReference type="Proteomes" id="UP000481454">
    <property type="component" value="Unassembled WGS sequence"/>
</dbReference>
<proteinExistence type="predicted"/>
<sequence>MLNNLNKKELLELIDAYDDYIQYVNDGELYNKGWKPVCIEEFYNDDFEAWKEN</sequence>
<evidence type="ECO:0000313" key="1">
    <source>
        <dbReference type="EMBL" id="NGU31157.1"/>
    </source>
</evidence>
<dbReference type="AlphaFoldDB" id="A0AAP6WQB7"/>
<dbReference type="RefSeq" id="WP_164801099.1">
    <property type="nucleotide sequence ID" value="NZ_JAALLZ010000006.1"/>
</dbReference>
<name>A0AAP6WQB7_CLOPF</name>
<comment type="caution">
    <text evidence="1">The sequence shown here is derived from an EMBL/GenBank/DDBJ whole genome shotgun (WGS) entry which is preliminary data.</text>
</comment>
<dbReference type="EMBL" id="JAALLZ010000006">
    <property type="protein sequence ID" value="NGU31157.1"/>
    <property type="molecule type" value="Genomic_DNA"/>
</dbReference>
<reference evidence="1 2" key="1">
    <citation type="submission" date="2020-02" db="EMBL/GenBank/DDBJ databases">
        <title>Genomic Insights into the Phylogeny and Genetic Plasticity of the Human and Animal Enteric Pathogen Clostridium perfringens.</title>
        <authorList>
            <person name="Feng Y."/>
            <person name="Hu Y."/>
        </authorList>
    </citation>
    <scope>NUCLEOTIDE SEQUENCE [LARGE SCALE GENOMIC DNA]</scope>
    <source>
        <strain evidence="1 2">CP-40</strain>
    </source>
</reference>
<accession>A0AAP6WQB7</accession>
<gene>
    <name evidence="1" type="ORF">G6Z34_13790</name>
</gene>
<protein>
    <submittedName>
        <fullName evidence="1">Uncharacterized protein</fullName>
    </submittedName>
</protein>
<organism evidence="1 2">
    <name type="scientific">Clostridium perfringens</name>
    <dbReference type="NCBI Taxonomy" id="1502"/>
    <lineage>
        <taxon>Bacteria</taxon>
        <taxon>Bacillati</taxon>
        <taxon>Bacillota</taxon>
        <taxon>Clostridia</taxon>
        <taxon>Eubacteriales</taxon>
        <taxon>Clostridiaceae</taxon>
        <taxon>Clostridium</taxon>
    </lineage>
</organism>